<evidence type="ECO:0000256" key="3">
    <source>
        <dbReference type="SAM" id="Phobius"/>
    </source>
</evidence>
<dbReference type="PANTHER" id="PTHR21666">
    <property type="entry name" value="PEPTIDASE-RELATED"/>
    <property type="match status" value="1"/>
</dbReference>
<evidence type="ECO:0000256" key="1">
    <source>
        <dbReference type="ARBA" id="ARBA00022729"/>
    </source>
</evidence>
<gene>
    <name evidence="5" type="ORF">E6C76_01590</name>
</gene>
<dbReference type="InterPro" id="IPR050570">
    <property type="entry name" value="Cell_wall_metabolism_enzyme"/>
</dbReference>
<dbReference type="FunFam" id="2.70.70.10:FF:000006">
    <property type="entry name" value="M23 family peptidase"/>
    <property type="match status" value="1"/>
</dbReference>
<dbReference type="Gene3D" id="2.70.70.10">
    <property type="entry name" value="Glucose Permease (Domain IIA)"/>
    <property type="match status" value="1"/>
</dbReference>
<keyword evidence="6" id="KW-1185">Reference proteome</keyword>
<organism evidence="5 6">
    <name type="scientific">Pseudothauera nasutitermitis</name>
    <dbReference type="NCBI Taxonomy" id="2565930"/>
    <lineage>
        <taxon>Bacteria</taxon>
        <taxon>Pseudomonadati</taxon>
        <taxon>Pseudomonadota</taxon>
        <taxon>Betaproteobacteria</taxon>
        <taxon>Rhodocyclales</taxon>
        <taxon>Zoogloeaceae</taxon>
        <taxon>Pseudothauera</taxon>
    </lineage>
</organism>
<proteinExistence type="predicted"/>
<keyword evidence="3" id="KW-0472">Membrane</keyword>
<name>A0A4S4B5M2_9RHOO</name>
<keyword evidence="1" id="KW-0732">Signal</keyword>
<dbReference type="InterPro" id="IPR011055">
    <property type="entry name" value="Dup_hybrid_motif"/>
</dbReference>
<dbReference type="InterPro" id="IPR016047">
    <property type="entry name" value="M23ase_b-sheet_dom"/>
</dbReference>
<evidence type="ECO:0000259" key="4">
    <source>
        <dbReference type="Pfam" id="PF01551"/>
    </source>
</evidence>
<evidence type="ECO:0000256" key="2">
    <source>
        <dbReference type="SAM" id="MobiDB-lite"/>
    </source>
</evidence>
<feature type="transmembrane region" description="Helical" evidence="3">
    <location>
        <begin position="24"/>
        <end position="44"/>
    </location>
</feature>
<dbReference type="Proteomes" id="UP000308430">
    <property type="component" value="Unassembled WGS sequence"/>
</dbReference>
<comment type="caution">
    <text evidence="5">The sequence shown here is derived from an EMBL/GenBank/DDBJ whole genome shotgun (WGS) entry which is preliminary data.</text>
</comment>
<sequence>MAFVILSAGGLTQARLLTVSTRSVLVFGCLLATVAVAAGIALGYRMAQAPVPEAEIAVAETAVPLTLDQPEGRALVDRVGELSGRLIRLESEAVMLAKRVGVLKEFEERVDAAAGDKKVPAADTTGKAAVAPSGGPLVPPLGQTIGDAAEQSVEAALRDDFGTGLSELERHLDRIDAAFALVERVTTERNLENMAFPSRIPVEGRPITSGFGNRLDPFTRRLARHTGVDFPAPPGTPILASAGGKVKYAGYNRDYGYMIEIDHGNGLITRYAHASRLLVKTGELIMPQQRIALVGSTGRSTGPHLHFEVIRAGSYVDPRLYLARSGS</sequence>
<dbReference type="AlphaFoldDB" id="A0A4S4B5M2"/>
<keyword evidence="3" id="KW-1133">Transmembrane helix</keyword>
<evidence type="ECO:0000313" key="6">
    <source>
        <dbReference type="Proteomes" id="UP000308430"/>
    </source>
</evidence>
<dbReference type="SUPFAM" id="SSF51261">
    <property type="entry name" value="Duplicated hybrid motif"/>
    <property type="match status" value="1"/>
</dbReference>
<reference evidence="5 6" key="1">
    <citation type="submission" date="2019-04" db="EMBL/GenBank/DDBJ databases">
        <title>Azoarcus nasutitermitis sp. nov. isolated from termite nest.</title>
        <authorList>
            <person name="Lin S.-Y."/>
            <person name="Hameed A."/>
            <person name="Hsu Y.-H."/>
            <person name="Young C.-C."/>
        </authorList>
    </citation>
    <scope>NUCLEOTIDE SEQUENCE [LARGE SCALE GENOMIC DNA]</scope>
    <source>
        <strain evidence="5 6">CC-YHH838</strain>
    </source>
</reference>
<feature type="region of interest" description="Disordered" evidence="2">
    <location>
        <begin position="117"/>
        <end position="137"/>
    </location>
</feature>
<dbReference type="OrthoDB" id="9815245at2"/>
<accession>A0A4S4B5M2</accession>
<evidence type="ECO:0000313" key="5">
    <source>
        <dbReference type="EMBL" id="THF67106.1"/>
    </source>
</evidence>
<dbReference type="EMBL" id="SSOC01000001">
    <property type="protein sequence ID" value="THF67106.1"/>
    <property type="molecule type" value="Genomic_DNA"/>
</dbReference>
<keyword evidence="3" id="KW-0812">Transmembrane</keyword>
<dbReference type="CDD" id="cd12797">
    <property type="entry name" value="M23_peptidase"/>
    <property type="match status" value="1"/>
</dbReference>
<dbReference type="GO" id="GO:0004222">
    <property type="term" value="F:metalloendopeptidase activity"/>
    <property type="evidence" value="ECO:0007669"/>
    <property type="project" value="TreeGrafter"/>
</dbReference>
<dbReference type="PANTHER" id="PTHR21666:SF289">
    <property type="entry name" value="L-ALA--D-GLU ENDOPEPTIDASE"/>
    <property type="match status" value="1"/>
</dbReference>
<feature type="domain" description="M23ase beta-sheet core" evidence="4">
    <location>
        <begin position="224"/>
        <end position="318"/>
    </location>
</feature>
<dbReference type="Pfam" id="PF01551">
    <property type="entry name" value="Peptidase_M23"/>
    <property type="match status" value="1"/>
</dbReference>
<protein>
    <submittedName>
        <fullName evidence="5">M23 family metallopeptidase</fullName>
    </submittedName>
</protein>